<evidence type="ECO:0008006" key="3">
    <source>
        <dbReference type="Google" id="ProtNLM"/>
    </source>
</evidence>
<organism evidence="1 2">
    <name type="scientific">Kibdelosporangium lantanae</name>
    <dbReference type="NCBI Taxonomy" id="1497396"/>
    <lineage>
        <taxon>Bacteria</taxon>
        <taxon>Bacillati</taxon>
        <taxon>Actinomycetota</taxon>
        <taxon>Actinomycetes</taxon>
        <taxon>Pseudonocardiales</taxon>
        <taxon>Pseudonocardiaceae</taxon>
        <taxon>Kibdelosporangium</taxon>
    </lineage>
</organism>
<comment type="caution">
    <text evidence="1">The sequence shown here is derived from an EMBL/GenBank/DDBJ whole genome shotgun (WGS) entry which is preliminary data.</text>
</comment>
<dbReference type="EMBL" id="JBHTIS010000632">
    <property type="protein sequence ID" value="MFD1046376.1"/>
    <property type="molecule type" value="Genomic_DNA"/>
</dbReference>
<accession>A0ABW3M8C7</accession>
<proteinExistence type="predicted"/>
<dbReference type="Proteomes" id="UP001597045">
    <property type="component" value="Unassembled WGS sequence"/>
</dbReference>
<protein>
    <recommendedName>
        <fullName evidence="3">Prevent-host-death family protein</fullName>
    </recommendedName>
</protein>
<sequence>MTTRSPEINFSELSNKPVEAVRKLNESPTHALRVHRRGEEEDLLLVTASRVDDAIVAMSTQLKISKLFVELMQTDSRVRDLVTDVIPREFPWVRFLPKKEVQAFVIDLVQVLDATDSIGNPAPVRQVIIGWQHTAEIYADPELLAALQQEPGYFGEVPEPPGAPNP</sequence>
<keyword evidence="2" id="KW-1185">Reference proteome</keyword>
<reference evidence="2" key="1">
    <citation type="journal article" date="2019" name="Int. J. Syst. Evol. Microbiol.">
        <title>The Global Catalogue of Microorganisms (GCM) 10K type strain sequencing project: providing services to taxonomists for standard genome sequencing and annotation.</title>
        <authorList>
            <consortium name="The Broad Institute Genomics Platform"/>
            <consortium name="The Broad Institute Genome Sequencing Center for Infectious Disease"/>
            <person name="Wu L."/>
            <person name="Ma J."/>
        </authorList>
    </citation>
    <scope>NUCLEOTIDE SEQUENCE [LARGE SCALE GENOMIC DNA]</scope>
    <source>
        <strain evidence="2">JCM 31486</strain>
    </source>
</reference>
<evidence type="ECO:0000313" key="2">
    <source>
        <dbReference type="Proteomes" id="UP001597045"/>
    </source>
</evidence>
<evidence type="ECO:0000313" key="1">
    <source>
        <dbReference type="EMBL" id="MFD1046376.1"/>
    </source>
</evidence>
<name>A0ABW3M8C7_9PSEU</name>
<gene>
    <name evidence="1" type="ORF">ACFQ1S_12825</name>
</gene>